<keyword evidence="11" id="KW-0067">ATP-binding</keyword>
<keyword evidence="16 20" id="KW-0472">Membrane</keyword>
<sequence>MPQLDKFTYFTQFFWSCLILFTFYIPICNDGDGVLGISRILKLRNQLLSHRGNKIGSNDPKTLEDISRKGFRKVRPFIFSFGMLIFVIGFFYSICLIFFSPSFFLYLFSKIGFSLGGRALSLFLMKMGCGGGLTFAIVFAVKHLLTPEAAPSLWNMVLHAGTDSGASSSFPKHEWETALSLPDNLAAPQPLRSHVEQELRVLFHIGKKHTISDSAFRNYLEPLALDKASVGFCRALLERVNSLQVEHYNKGDHIPFQFKTEKDRERLYSIVWEYADKLK</sequence>
<dbReference type="PANTHER" id="PTHR36816">
    <property type="entry name" value="ATP SYNTHASE PROTEIN YMF19"/>
    <property type="match status" value="1"/>
</dbReference>
<keyword evidence="6" id="KW-0813">Transport</keyword>
<dbReference type="Pfam" id="PF02326">
    <property type="entry name" value="YMF19"/>
    <property type="match status" value="1"/>
</dbReference>
<comment type="catalytic activity">
    <reaction evidence="19">
        <text>ATP + H2O + 4 H(+)(in) = ADP + phosphate + 5 H(+)(out)</text>
        <dbReference type="Rhea" id="RHEA:57720"/>
        <dbReference type="ChEBI" id="CHEBI:15377"/>
        <dbReference type="ChEBI" id="CHEBI:15378"/>
        <dbReference type="ChEBI" id="CHEBI:30616"/>
        <dbReference type="ChEBI" id="CHEBI:43474"/>
        <dbReference type="ChEBI" id="CHEBI:456216"/>
        <dbReference type="EC" id="7.1.2.2"/>
    </reaction>
</comment>
<evidence type="ECO:0000256" key="3">
    <source>
        <dbReference type="ARBA" id="ARBA00010946"/>
    </source>
</evidence>
<keyword evidence="13 20" id="KW-1133">Transmembrane helix</keyword>
<dbReference type="InterPro" id="IPR003319">
    <property type="entry name" value="YMF19-like_N"/>
</dbReference>
<dbReference type="GO" id="GO:1902600">
    <property type="term" value="P:proton transmembrane transport"/>
    <property type="evidence" value="ECO:0007669"/>
    <property type="project" value="UniProtKB-KW"/>
</dbReference>
<proteinExistence type="inferred from homology"/>
<comment type="similarity">
    <text evidence="3">Belongs to the ATPase protein YMF19 family.</text>
</comment>
<dbReference type="GO" id="GO:0031966">
    <property type="term" value="C:mitochondrial membrane"/>
    <property type="evidence" value="ECO:0007669"/>
    <property type="project" value="UniProtKB-SubCell"/>
</dbReference>
<evidence type="ECO:0000256" key="2">
    <source>
        <dbReference type="ARBA" id="ARBA00004304"/>
    </source>
</evidence>
<dbReference type="AlphaFoldDB" id="A0A2Z2C4S6"/>
<evidence type="ECO:0000259" key="21">
    <source>
        <dbReference type="Pfam" id="PF02326"/>
    </source>
</evidence>
<comment type="subunit">
    <text evidence="4">F-type ATPases have 2 components, CF(1) - the catalytic core - and CF(0) - the membrane proton channel. CF(1) has five subunits: alpha(3), beta(3), gamma(1), delta(1), epsilon(1). CF(0) has three main subunits: a, b and c.</text>
</comment>
<keyword evidence="8 20" id="KW-0812">Transmembrane</keyword>
<feature type="transmembrane region" description="Helical" evidence="20">
    <location>
        <begin position="77"/>
        <end position="108"/>
    </location>
</feature>
<evidence type="ECO:0000256" key="8">
    <source>
        <dbReference type="ARBA" id="ARBA00022692"/>
    </source>
</evidence>
<dbReference type="GeneID" id="30090309"/>
<reference evidence="22" key="1">
    <citation type="submission" date="2016-04" db="EMBL/GenBank/DDBJ databases">
        <title>Complete Sequence and Comparative Analysis of the Mitochondrial Genome of Coconut Palm (Cocos nucifera).</title>
        <authorList>
            <person name="Liu W."/>
            <person name="Lin Q."/>
            <person name="Aljohi H.A."/>
            <person name="Zhao Y."/>
            <person name="Zeng J."/>
            <person name="Hu S."/>
            <person name="Yu J."/>
        </authorList>
    </citation>
    <scope>NUCLEOTIDE SEQUENCE</scope>
</reference>
<dbReference type="PANTHER" id="PTHR36816:SF1">
    <property type="entry name" value="ATP SYNTHASE PROTEIN YMF19"/>
    <property type="match status" value="1"/>
</dbReference>
<comment type="subcellular location">
    <subcellularLocation>
        <location evidence="2">Mitochondrion membrane</location>
        <topology evidence="2">Single-pass membrane protein</topology>
    </subcellularLocation>
</comment>
<accession>A0A2Z2C4S6</accession>
<evidence type="ECO:0000256" key="20">
    <source>
        <dbReference type="SAM" id="Phobius"/>
    </source>
</evidence>
<feature type="domain" description="ATP synthase YMF19-like N-terminal" evidence="21">
    <location>
        <begin position="2"/>
        <end position="62"/>
    </location>
</feature>
<keyword evidence="14" id="KW-0406">Ion transport</keyword>
<gene>
    <name evidence="22" type="primary">orf222</name>
</gene>
<keyword evidence="9" id="KW-0547">Nucleotide-binding</keyword>
<evidence type="ECO:0000256" key="1">
    <source>
        <dbReference type="ARBA" id="ARBA00003096"/>
    </source>
</evidence>
<name>A0A2Z2C4S6_COCNU</name>
<keyword evidence="10" id="KW-0375">Hydrogen ion transport</keyword>
<keyword evidence="15 22" id="KW-0496">Mitochondrion</keyword>
<evidence type="ECO:0000256" key="7">
    <source>
        <dbReference type="ARBA" id="ARBA00022547"/>
    </source>
</evidence>
<evidence type="ECO:0000256" key="18">
    <source>
        <dbReference type="ARBA" id="ARBA00030649"/>
    </source>
</evidence>
<feature type="transmembrane region" description="Helical" evidence="20">
    <location>
        <begin position="120"/>
        <end position="141"/>
    </location>
</feature>
<evidence type="ECO:0000256" key="11">
    <source>
        <dbReference type="ARBA" id="ARBA00022840"/>
    </source>
</evidence>
<dbReference type="EMBL" id="KX028885">
    <property type="protein sequence ID" value="AOX13008.1"/>
    <property type="molecule type" value="Genomic_DNA"/>
</dbReference>
<dbReference type="RefSeq" id="YP_009316014.1">
    <property type="nucleotide sequence ID" value="NC_031696.1"/>
</dbReference>
<keyword evidence="12" id="KW-1278">Translocase</keyword>
<keyword evidence="7" id="KW-0138">CF(0)</keyword>
<dbReference type="GO" id="GO:0005524">
    <property type="term" value="F:ATP binding"/>
    <property type="evidence" value="ECO:0007669"/>
    <property type="project" value="UniProtKB-KW"/>
</dbReference>
<evidence type="ECO:0000256" key="12">
    <source>
        <dbReference type="ARBA" id="ARBA00022967"/>
    </source>
</evidence>
<evidence type="ECO:0000256" key="10">
    <source>
        <dbReference type="ARBA" id="ARBA00022781"/>
    </source>
</evidence>
<dbReference type="GO" id="GO:0006754">
    <property type="term" value="P:ATP biosynthetic process"/>
    <property type="evidence" value="ECO:0007669"/>
    <property type="project" value="UniProtKB-KW"/>
</dbReference>
<evidence type="ECO:0000256" key="9">
    <source>
        <dbReference type="ARBA" id="ARBA00022741"/>
    </source>
</evidence>
<dbReference type="InterPro" id="IPR044975">
    <property type="entry name" value="YMF19-like"/>
</dbReference>
<dbReference type="GO" id="GO:0045259">
    <property type="term" value="C:proton-transporting ATP synthase complex"/>
    <property type="evidence" value="ECO:0007669"/>
    <property type="project" value="UniProtKB-KW"/>
</dbReference>
<evidence type="ECO:0000256" key="4">
    <source>
        <dbReference type="ARBA" id="ARBA00011648"/>
    </source>
</evidence>
<evidence type="ECO:0000256" key="16">
    <source>
        <dbReference type="ARBA" id="ARBA00023136"/>
    </source>
</evidence>
<evidence type="ECO:0000313" key="22">
    <source>
        <dbReference type="EMBL" id="AOX13008.1"/>
    </source>
</evidence>
<feature type="transmembrane region" description="Helical" evidence="20">
    <location>
        <begin position="7"/>
        <end position="27"/>
    </location>
</feature>
<evidence type="ECO:0000256" key="17">
    <source>
        <dbReference type="ARBA" id="ARBA00023310"/>
    </source>
</evidence>
<dbReference type="EC" id="7.1.2.2" evidence="5"/>
<organism evidence="22">
    <name type="scientific">Cocos nucifera</name>
    <name type="common">Coconut palm</name>
    <dbReference type="NCBI Taxonomy" id="13894"/>
    <lineage>
        <taxon>Eukaryota</taxon>
        <taxon>Viridiplantae</taxon>
        <taxon>Streptophyta</taxon>
        <taxon>Embryophyta</taxon>
        <taxon>Tracheophyta</taxon>
        <taxon>Spermatophyta</taxon>
        <taxon>Magnoliopsida</taxon>
        <taxon>Liliopsida</taxon>
        <taxon>Arecaceae</taxon>
        <taxon>Arecoideae</taxon>
        <taxon>Cocoseae</taxon>
        <taxon>Attaleinae</taxon>
        <taxon>Cocos</taxon>
    </lineage>
</organism>
<geneLocation type="mitochondrion" evidence="22"/>
<evidence type="ECO:0000256" key="14">
    <source>
        <dbReference type="ARBA" id="ARBA00023065"/>
    </source>
</evidence>
<evidence type="ECO:0000256" key="6">
    <source>
        <dbReference type="ARBA" id="ARBA00022448"/>
    </source>
</evidence>
<evidence type="ECO:0000256" key="15">
    <source>
        <dbReference type="ARBA" id="ARBA00023128"/>
    </source>
</evidence>
<keyword evidence="17" id="KW-0066">ATP synthesis</keyword>
<protein>
    <recommendedName>
        <fullName evidence="5">H(+)-transporting two-sector ATPase</fullName>
        <ecNumber evidence="5">7.1.2.2</ecNumber>
    </recommendedName>
    <alternativeName>
        <fullName evidence="18">Mitochondrial protein YMF19</fullName>
    </alternativeName>
</protein>
<evidence type="ECO:0000256" key="13">
    <source>
        <dbReference type="ARBA" id="ARBA00022989"/>
    </source>
</evidence>
<evidence type="ECO:0000256" key="5">
    <source>
        <dbReference type="ARBA" id="ARBA00012473"/>
    </source>
</evidence>
<comment type="function">
    <text evidence="1">This is one of the chains of the nonenzymatic component (CF(0) subunit) of the mitochondrial ATPase complex.</text>
</comment>
<evidence type="ECO:0000256" key="19">
    <source>
        <dbReference type="ARBA" id="ARBA00048383"/>
    </source>
</evidence>